<dbReference type="OrthoDB" id="4451586at2759"/>
<dbReference type="PANTHER" id="PTHR47425">
    <property type="entry name" value="FARB-RELATED"/>
    <property type="match status" value="1"/>
</dbReference>
<dbReference type="InterPro" id="IPR007219">
    <property type="entry name" value="XnlR_reg_dom"/>
</dbReference>
<evidence type="ECO:0000259" key="2">
    <source>
        <dbReference type="SMART" id="SM00906"/>
    </source>
</evidence>
<accession>B8M123</accession>
<dbReference type="Pfam" id="PF04082">
    <property type="entry name" value="Fungal_trans"/>
    <property type="match status" value="1"/>
</dbReference>
<dbReference type="CDD" id="cd12148">
    <property type="entry name" value="fungal_TF_MHR"/>
    <property type="match status" value="1"/>
</dbReference>
<dbReference type="InParanoid" id="B8M123"/>
<dbReference type="InterPro" id="IPR052761">
    <property type="entry name" value="Fungal_Detox/Toxin_TFs"/>
</dbReference>
<dbReference type="SMART" id="SM00906">
    <property type="entry name" value="Fungal_trans"/>
    <property type="match status" value="1"/>
</dbReference>
<dbReference type="STRING" id="441959.B8M123"/>
<dbReference type="RefSeq" id="XP_002478766.1">
    <property type="nucleotide sequence ID" value="XM_002478721.1"/>
</dbReference>
<dbReference type="PANTHER" id="PTHR47425:SF1">
    <property type="entry name" value="MISCELLANEOUS ZN(II)2CYS6 TRANSCRIPTION FACTOR (EUROFUNG)"/>
    <property type="match status" value="1"/>
</dbReference>
<dbReference type="OMA" id="LMTYWSD"/>
<feature type="domain" description="Xylanolytic transcriptional activator regulatory" evidence="2">
    <location>
        <begin position="232"/>
        <end position="305"/>
    </location>
</feature>
<dbReference type="GO" id="GO:0003677">
    <property type="term" value="F:DNA binding"/>
    <property type="evidence" value="ECO:0007669"/>
    <property type="project" value="InterPro"/>
</dbReference>
<dbReference type="GO" id="GO:0008270">
    <property type="term" value="F:zinc ion binding"/>
    <property type="evidence" value="ECO:0007669"/>
    <property type="project" value="InterPro"/>
</dbReference>
<dbReference type="AlphaFoldDB" id="B8M123"/>
<proteinExistence type="predicted"/>
<keyword evidence="4" id="KW-1185">Reference proteome</keyword>
<dbReference type="GO" id="GO:0006351">
    <property type="term" value="P:DNA-templated transcription"/>
    <property type="evidence" value="ECO:0007669"/>
    <property type="project" value="InterPro"/>
</dbReference>
<name>B8M123_TALSN</name>
<dbReference type="EMBL" id="EQ962653">
    <property type="protein sequence ID" value="EED21803.1"/>
    <property type="molecule type" value="Genomic_DNA"/>
</dbReference>
<evidence type="ECO:0000313" key="4">
    <source>
        <dbReference type="Proteomes" id="UP000001745"/>
    </source>
</evidence>
<sequence length="700" mass="79402">MSPKRKFSDVDSSAMYSTGVISADDAPSHKSRSFGRNVDRRNSSWRVMGDNAVPSSLPLSNLTDAVRELIDPDFHPELEQFLFDDESPQFLKPVSPRIATEDVEYLRSKGALTIPEPSLRNELLKAYVQWVYSSLPVLDLHSFLASVAQNKPDANISLLLFQAIMFAGTAFVDIRHLQAAGFKTRREARKAFFNNTRLLYVFDYEDDRIAIIQSILLMTYYYEKEETFQKDIWHWIGVCYTQAQSIGLHRDPSKSSINEHTKRLRIRLWWCLYSRDRQIALALRRPTQINEGICNVPLITLTDFDIRPYGDAVDQILPECRHMSDTYLQRRLAIMFIETVKLCQCLGRALFAQYTPSNFVSDVTQETTITLVPRQASDAELQRCGQKLDAWLGNLPEEATCVTPRERKDLKPGDDVLFLHASMLQMIYHATCTVLYRPRASSSNITTTLTTSKTSISAAQKIIRDAALHIADTVQHLRTLGLTPYLPTYGLTVMIPAAVAHLTDLKSANPVVRDGSKWNFRLCIEIISGLRDIYPAADYETECLEKAFQLQHGQRMLKSVYVMQDATVHSPRGAPTFVNTTELDLSILRPPREPSQIIESPAWTFDWQQDQDMFHRDGSDKDNDCWTINLDNDLDIGHFGLLSDGLFNNTGDGVPPHILMIQGDNDDIELSQNPDLPLTISREGEETTITGDLERDLGFI</sequence>
<evidence type="ECO:0000256" key="1">
    <source>
        <dbReference type="ARBA" id="ARBA00023242"/>
    </source>
</evidence>
<dbReference type="GeneID" id="8108130"/>
<reference evidence="4" key="1">
    <citation type="journal article" date="2015" name="Genome Announc.">
        <title>Genome sequence of the AIDS-associated pathogen Penicillium marneffei (ATCC18224) and its near taxonomic relative Talaromyces stipitatus (ATCC10500).</title>
        <authorList>
            <person name="Nierman W.C."/>
            <person name="Fedorova-Abrams N.D."/>
            <person name="Andrianopoulos A."/>
        </authorList>
    </citation>
    <scope>NUCLEOTIDE SEQUENCE [LARGE SCALE GENOMIC DNA]</scope>
    <source>
        <strain evidence="4">ATCC 10500 / CBS 375.48 / QM 6759 / NRRL 1006</strain>
    </source>
</reference>
<dbReference type="PhylomeDB" id="B8M123"/>
<dbReference type="eggNOG" id="ENOG502RHAD">
    <property type="taxonomic scope" value="Eukaryota"/>
</dbReference>
<dbReference type="VEuPathDB" id="FungiDB:TSTA_090420"/>
<dbReference type="Proteomes" id="UP000001745">
    <property type="component" value="Unassembled WGS sequence"/>
</dbReference>
<evidence type="ECO:0000313" key="3">
    <source>
        <dbReference type="EMBL" id="EED21803.1"/>
    </source>
</evidence>
<dbReference type="HOGENOM" id="CLU_006329_2_1_1"/>
<protein>
    <submittedName>
        <fullName evidence="3">C6 transcription factor, putative</fullName>
    </submittedName>
</protein>
<keyword evidence="1" id="KW-0539">Nucleus</keyword>
<organism evidence="3 4">
    <name type="scientific">Talaromyces stipitatus (strain ATCC 10500 / CBS 375.48 / QM 6759 / NRRL 1006)</name>
    <name type="common">Penicillium stipitatum</name>
    <dbReference type="NCBI Taxonomy" id="441959"/>
    <lineage>
        <taxon>Eukaryota</taxon>
        <taxon>Fungi</taxon>
        <taxon>Dikarya</taxon>
        <taxon>Ascomycota</taxon>
        <taxon>Pezizomycotina</taxon>
        <taxon>Eurotiomycetes</taxon>
        <taxon>Eurotiomycetidae</taxon>
        <taxon>Eurotiales</taxon>
        <taxon>Trichocomaceae</taxon>
        <taxon>Talaromyces</taxon>
        <taxon>Talaromyces sect. Talaromyces</taxon>
    </lineage>
</organism>
<gene>
    <name evidence="3" type="ORF">TSTA_090420</name>
</gene>